<comment type="similarity">
    <text evidence="2">Belongs to the peptidase C26 family.</text>
</comment>
<evidence type="ECO:0000256" key="3">
    <source>
        <dbReference type="ARBA" id="ARBA00012886"/>
    </source>
</evidence>
<dbReference type="EMBL" id="VLTO01000005">
    <property type="protein sequence ID" value="KAA0177129.1"/>
    <property type="molecule type" value="Genomic_DNA"/>
</dbReference>
<organism evidence="12 13">
    <name type="scientific">Cafeteria roenbergensis</name>
    <name type="common">Marine flagellate</name>
    <dbReference type="NCBI Taxonomy" id="33653"/>
    <lineage>
        <taxon>Eukaryota</taxon>
        <taxon>Sar</taxon>
        <taxon>Stramenopiles</taxon>
        <taxon>Bigyra</taxon>
        <taxon>Opalozoa</taxon>
        <taxon>Bicosoecida</taxon>
        <taxon>Cafeteriaceae</taxon>
        <taxon>Cafeteria</taxon>
    </lineage>
</organism>
<keyword evidence="4" id="KW-0964">Secreted</keyword>
<name>A0A5A8EHQ6_CAFRO</name>
<dbReference type="GO" id="GO:0005773">
    <property type="term" value="C:vacuole"/>
    <property type="evidence" value="ECO:0007669"/>
    <property type="project" value="TreeGrafter"/>
</dbReference>
<evidence type="ECO:0000256" key="6">
    <source>
        <dbReference type="ARBA" id="ARBA00022801"/>
    </source>
</evidence>
<gene>
    <name evidence="12" type="ORF">FNF27_01459</name>
    <name evidence="10" type="ORF">FNF29_07613</name>
    <name evidence="11" type="ORF">FNF31_04233</name>
</gene>
<dbReference type="EMBL" id="VLTM01000043">
    <property type="protein sequence ID" value="KAA0160524.1"/>
    <property type="molecule type" value="Genomic_DNA"/>
</dbReference>
<evidence type="ECO:0000256" key="5">
    <source>
        <dbReference type="ARBA" id="ARBA00022729"/>
    </source>
</evidence>
<accession>A0A5A8EHQ6</accession>
<feature type="active site" description="Proton donor" evidence="7">
    <location>
        <position position="244"/>
    </location>
</feature>
<comment type="subcellular location">
    <subcellularLocation>
        <location evidence="1">Secreted</location>
        <location evidence="1">Extracellular space</location>
    </subcellularLocation>
</comment>
<dbReference type="OrthoDB" id="64220at2759"/>
<feature type="active site" description="Nucleophile" evidence="7 8">
    <location>
        <position position="124"/>
    </location>
</feature>
<feature type="active site" evidence="8">
    <location>
        <position position="244"/>
    </location>
</feature>
<evidence type="ECO:0000256" key="4">
    <source>
        <dbReference type="ARBA" id="ARBA00022525"/>
    </source>
</evidence>
<evidence type="ECO:0000256" key="2">
    <source>
        <dbReference type="ARBA" id="ARBA00011083"/>
    </source>
</evidence>
<dbReference type="Proteomes" id="UP000322899">
    <property type="component" value="Unassembled WGS sequence"/>
</dbReference>
<dbReference type="EC" id="3.4.19.9" evidence="3 8"/>
<dbReference type="GO" id="GO:0046900">
    <property type="term" value="P:tetrahydrofolylpolyglutamate metabolic process"/>
    <property type="evidence" value="ECO:0007669"/>
    <property type="project" value="TreeGrafter"/>
</dbReference>
<evidence type="ECO:0000256" key="1">
    <source>
        <dbReference type="ARBA" id="ARBA00004239"/>
    </source>
</evidence>
<dbReference type="PROSITE" id="PS51273">
    <property type="entry name" value="GATASE_TYPE_1"/>
    <property type="match status" value="1"/>
</dbReference>
<evidence type="ECO:0000313" key="10">
    <source>
        <dbReference type="EMBL" id="KAA0147123.1"/>
    </source>
</evidence>
<keyword evidence="6 8" id="KW-0378">Hydrolase</keyword>
<evidence type="ECO:0000256" key="7">
    <source>
        <dbReference type="PIRSR" id="PIRSR615527-1"/>
    </source>
</evidence>
<dbReference type="InterPro" id="IPR011697">
    <property type="entry name" value="Peptidase_C26"/>
</dbReference>
<dbReference type="OMA" id="EPVSSHF"/>
<evidence type="ECO:0000256" key="9">
    <source>
        <dbReference type="SAM" id="SignalP"/>
    </source>
</evidence>
<feature type="chain" id="PRO_5033847406" description="folate gamma-glutamyl hydrolase" evidence="9">
    <location>
        <begin position="18"/>
        <end position="320"/>
    </location>
</feature>
<dbReference type="Gene3D" id="3.40.50.880">
    <property type="match status" value="1"/>
</dbReference>
<keyword evidence="14" id="KW-1185">Reference proteome</keyword>
<dbReference type="AlphaFoldDB" id="A0A5A8EHQ6"/>
<feature type="signal peptide" evidence="9">
    <location>
        <begin position="1"/>
        <end position="17"/>
    </location>
</feature>
<dbReference type="GO" id="GO:0034722">
    <property type="term" value="F:gamma-glutamyl-peptidase activity"/>
    <property type="evidence" value="ECO:0007669"/>
    <property type="project" value="UniProtKB-UniRule"/>
</dbReference>
<evidence type="ECO:0000313" key="13">
    <source>
        <dbReference type="Proteomes" id="UP000322899"/>
    </source>
</evidence>
<evidence type="ECO:0000313" key="15">
    <source>
        <dbReference type="Proteomes" id="UP000325113"/>
    </source>
</evidence>
<evidence type="ECO:0000313" key="11">
    <source>
        <dbReference type="EMBL" id="KAA0160524.1"/>
    </source>
</evidence>
<comment type="caution">
    <text evidence="12">The sequence shown here is derived from an EMBL/GenBank/DDBJ whole genome shotgun (WGS) entry which is preliminary data.</text>
</comment>
<dbReference type="Proteomes" id="UP000325113">
    <property type="component" value="Unassembled WGS sequence"/>
</dbReference>
<dbReference type="EMBL" id="VLTN01000072">
    <property type="protein sequence ID" value="KAA0147123.1"/>
    <property type="molecule type" value="Genomic_DNA"/>
</dbReference>
<evidence type="ECO:0000256" key="8">
    <source>
        <dbReference type="PROSITE-ProRule" id="PRU00607"/>
    </source>
</evidence>
<dbReference type="Pfam" id="PF07722">
    <property type="entry name" value="Peptidase_C26"/>
    <property type="match status" value="1"/>
</dbReference>
<dbReference type="PANTHER" id="PTHR11315">
    <property type="entry name" value="PROTEASE FAMILY C26 GAMMA-GLUTAMYL HYDROLASE"/>
    <property type="match status" value="1"/>
</dbReference>
<evidence type="ECO:0000313" key="12">
    <source>
        <dbReference type="EMBL" id="KAA0177129.1"/>
    </source>
</evidence>
<dbReference type="InterPro" id="IPR015527">
    <property type="entry name" value="Pept_C26_g-glut_hydrolase"/>
</dbReference>
<dbReference type="InterPro" id="IPR029062">
    <property type="entry name" value="Class_I_gatase-like"/>
</dbReference>
<sequence>MRLVLAACAALAAMATADNTRPIIGILTLPTHNRPDATSYFPASYVKWVESGGARAAPVKFDSTDAQLKALLPSLNGFLFTGGGEDFYYPNKTLTPYSSLALRILNEVRAAAEQKQRVPLWGTCLGFQLLSFVASGPNVDDPVLSCPPFNSEDIHLPLDPTAAWKGSEFQRAAASAGGVDTILTTQGVTANFHHCGITPDAFRGNSNLTKVFGEPLSTNKDLDGKEFVSTIQGKDLPLYGTQWHPEKPVFEWTTSHHTNHDTASVKANSWTARFFVDQARLNNRSFPTLNAETSALIYNYEPHFTGAGGSYDEFEQCYFF</sequence>
<dbReference type="GO" id="GO:0005576">
    <property type="term" value="C:extracellular region"/>
    <property type="evidence" value="ECO:0007669"/>
    <property type="project" value="UniProtKB-SubCell"/>
</dbReference>
<dbReference type="SUPFAM" id="SSF52317">
    <property type="entry name" value="Class I glutamine amidotransferase-like"/>
    <property type="match status" value="1"/>
</dbReference>
<proteinExistence type="inferred from homology"/>
<dbReference type="Proteomes" id="UP000323011">
    <property type="component" value="Unassembled WGS sequence"/>
</dbReference>
<comment type="catalytic activity">
    <reaction evidence="8">
        <text>(6S)-5,6,7,8-tetrahydrofolyl-(gamma-L-Glu)(n) + (n-1) H2O = (6S)-5,6,7,8-tetrahydrofolate + (n-1) L-glutamate</text>
        <dbReference type="Rhea" id="RHEA:56784"/>
        <dbReference type="Rhea" id="RHEA-COMP:14738"/>
        <dbReference type="ChEBI" id="CHEBI:15377"/>
        <dbReference type="ChEBI" id="CHEBI:29985"/>
        <dbReference type="ChEBI" id="CHEBI:57453"/>
        <dbReference type="ChEBI" id="CHEBI:141005"/>
        <dbReference type="EC" id="3.4.19.9"/>
    </reaction>
</comment>
<protein>
    <recommendedName>
        <fullName evidence="3 8">folate gamma-glutamyl hydrolase</fullName>
        <ecNumber evidence="3 8">3.4.19.9</ecNumber>
    </recommendedName>
</protein>
<evidence type="ECO:0000313" key="14">
    <source>
        <dbReference type="Proteomes" id="UP000323011"/>
    </source>
</evidence>
<dbReference type="PROSITE" id="PS51275">
    <property type="entry name" value="PEPTIDASE_C26_GGH"/>
    <property type="match status" value="1"/>
</dbReference>
<reference evidence="13 14" key="1">
    <citation type="submission" date="2019-07" db="EMBL/GenBank/DDBJ databases">
        <title>Genomes of Cafeteria roenbergensis.</title>
        <authorList>
            <person name="Fischer M.G."/>
            <person name="Hackl T."/>
            <person name="Roman M."/>
        </authorList>
    </citation>
    <scope>NUCLEOTIDE SEQUENCE [LARGE SCALE GENOMIC DNA]</scope>
    <source>
        <strain evidence="10 14">BVI</strain>
        <strain evidence="11 15">Cflag</strain>
        <strain evidence="12 13">E4-10P</strain>
    </source>
</reference>
<keyword evidence="5 9" id="KW-0732">Signal</keyword>
<dbReference type="PANTHER" id="PTHR11315:SF0">
    <property type="entry name" value="FOLATE GAMMA-GLUTAMYL HYDROLASE"/>
    <property type="match status" value="1"/>
</dbReference>